<keyword evidence="6 8" id="KW-0408">Iron</keyword>
<dbReference type="Proteomes" id="UP001150942">
    <property type="component" value="Unassembled WGS sequence"/>
</dbReference>
<proteinExistence type="inferred from homology"/>
<dbReference type="PRINTS" id="PR00385">
    <property type="entry name" value="P450"/>
</dbReference>
<evidence type="ECO:0000256" key="4">
    <source>
        <dbReference type="ARBA" id="ARBA00022723"/>
    </source>
</evidence>
<comment type="cofactor">
    <cofactor evidence="1 8">
        <name>heme</name>
        <dbReference type="ChEBI" id="CHEBI:30413"/>
    </cofactor>
</comment>
<dbReference type="GO" id="GO:0020037">
    <property type="term" value="F:heme binding"/>
    <property type="evidence" value="ECO:0007669"/>
    <property type="project" value="InterPro"/>
</dbReference>
<keyword evidence="7" id="KW-0503">Monooxygenase</keyword>
<accession>A0A9W9LY69</accession>
<dbReference type="AlphaFoldDB" id="A0A9W9LY69"/>
<evidence type="ECO:0000256" key="9">
    <source>
        <dbReference type="SAM" id="Phobius"/>
    </source>
</evidence>
<comment type="similarity">
    <text evidence="2">Belongs to the cytochrome P450 family.</text>
</comment>
<dbReference type="Gene3D" id="1.10.630.10">
    <property type="entry name" value="Cytochrome P450"/>
    <property type="match status" value="1"/>
</dbReference>
<dbReference type="PRINTS" id="PR00463">
    <property type="entry name" value="EP450I"/>
</dbReference>
<evidence type="ECO:0000256" key="5">
    <source>
        <dbReference type="ARBA" id="ARBA00023002"/>
    </source>
</evidence>
<evidence type="ECO:0000256" key="8">
    <source>
        <dbReference type="PIRSR" id="PIRSR602401-1"/>
    </source>
</evidence>
<keyword evidence="9" id="KW-0812">Transmembrane</keyword>
<reference evidence="10" key="2">
    <citation type="journal article" date="2023" name="IMA Fungus">
        <title>Comparative genomic study of the Penicillium genus elucidates a diverse pangenome and 15 lateral gene transfer events.</title>
        <authorList>
            <person name="Petersen C."/>
            <person name="Sorensen T."/>
            <person name="Nielsen M.R."/>
            <person name="Sondergaard T.E."/>
            <person name="Sorensen J.L."/>
            <person name="Fitzpatrick D.A."/>
            <person name="Frisvad J.C."/>
            <person name="Nielsen K.L."/>
        </authorList>
    </citation>
    <scope>NUCLEOTIDE SEQUENCE</scope>
    <source>
        <strain evidence="10">IBT 20477</strain>
    </source>
</reference>
<organism evidence="10 11">
    <name type="scientific">Penicillium cf. viridicatum</name>
    <dbReference type="NCBI Taxonomy" id="2972119"/>
    <lineage>
        <taxon>Eukaryota</taxon>
        <taxon>Fungi</taxon>
        <taxon>Dikarya</taxon>
        <taxon>Ascomycota</taxon>
        <taxon>Pezizomycotina</taxon>
        <taxon>Eurotiomycetes</taxon>
        <taxon>Eurotiomycetidae</taxon>
        <taxon>Eurotiales</taxon>
        <taxon>Aspergillaceae</taxon>
        <taxon>Penicillium</taxon>
    </lineage>
</organism>
<dbReference type="InterPro" id="IPR001128">
    <property type="entry name" value="Cyt_P450"/>
</dbReference>
<dbReference type="GO" id="GO:0004497">
    <property type="term" value="F:monooxygenase activity"/>
    <property type="evidence" value="ECO:0007669"/>
    <property type="project" value="UniProtKB-KW"/>
</dbReference>
<dbReference type="SUPFAM" id="SSF48264">
    <property type="entry name" value="Cytochrome P450"/>
    <property type="match status" value="1"/>
</dbReference>
<dbReference type="EMBL" id="JAPQKQ010000009">
    <property type="protein sequence ID" value="KAJ5181524.1"/>
    <property type="molecule type" value="Genomic_DNA"/>
</dbReference>
<dbReference type="InterPro" id="IPR002401">
    <property type="entry name" value="Cyt_P450_E_grp-I"/>
</dbReference>
<evidence type="ECO:0000256" key="1">
    <source>
        <dbReference type="ARBA" id="ARBA00001971"/>
    </source>
</evidence>
<dbReference type="PANTHER" id="PTHR24305:SF210">
    <property type="entry name" value="CYTOCHROME P450 MONOOXYGENASE ASQL-RELATED"/>
    <property type="match status" value="1"/>
</dbReference>
<dbReference type="PANTHER" id="PTHR24305">
    <property type="entry name" value="CYTOCHROME P450"/>
    <property type="match status" value="1"/>
</dbReference>
<evidence type="ECO:0000256" key="6">
    <source>
        <dbReference type="ARBA" id="ARBA00023004"/>
    </source>
</evidence>
<sequence length="508" mass="57685">MEDFKVKLVELISLTGGLIVLFFAYSGCRAVYNAYFNGLRHIPGPWINSISMIPYARHMLAGTTVENSVKLHEKYGDVVRISPNEVSFISGETAFPDIYGFRTGKLKGHLNMEKDPVWYVKPSNGSPSLLQANDEDHARGRRVLSHAFSERAVAAQEPLVQTYVDQLINGLKGATAGKEGEGVVDMVSWYNWTTFDIIADLMFGEPFGCLQDLSTHKYVAVLLESFKSLRILYVLAHFPWLKYFGNLFFDQRQLQKRKDHLSWVSTQVQKRTDRDTTRPDFMTLILANNGNKGSKLTDEEINSNAFLLLNAGSETTATLLSAVTFLLLKNPTVMEKLKQEVREKFASYEEIQLPALNTMTYLHAVLLEALRYFPPAPVGFGRVVNRGGEFVSGHFLPEGCIVSVSQYATYHSSRNFKDPDAFVPERWLGEEEYADDKRSAAQPFSYGPRGCLRRNLAHAELRIILAKMVWSFDLELEERSQDWLSRCKVMRLWVKPELAVKLKNVVRD</sequence>
<evidence type="ECO:0000256" key="2">
    <source>
        <dbReference type="ARBA" id="ARBA00010617"/>
    </source>
</evidence>
<dbReference type="OrthoDB" id="1470350at2759"/>
<feature type="transmembrane region" description="Helical" evidence="9">
    <location>
        <begin position="12"/>
        <end position="32"/>
    </location>
</feature>
<evidence type="ECO:0000256" key="7">
    <source>
        <dbReference type="ARBA" id="ARBA00023033"/>
    </source>
</evidence>
<evidence type="ECO:0000313" key="11">
    <source>
        <dbReference type="Proteomes" id="UP001150942"/>
    </source>
</evidence>
<gene>
    <name evidence="10" type="ORF">N7449_011671</name>
</gene>
<keyword evidence="3 8" id="KW-0349">Heme</keyword>
<evidence type="ECO:0000256" key="3">
    <source>
        <dbReference type="ARBA" id="ARBA00022617"/>
    </source>
</evidence>
<keyword evidence="11" id="KW-1185">Reference proteome</keyword>
<feature type="binding site" description="axial binding residue" evidence="8">
    <location>
        <position position="451"/>
    </location>
    <ligand>
        <name>heme</name>
        <dbReference type="ChEBI" id="CHEBI:30413"/>
    </ligand>
    <ligandPart>
        <name>Fe</name>
        <dbReference type="ChEBI" id="CHEBI:18248"/>
    </ligandPart>
</feature>
<keyword evidence="5" id="KW-0560">Oxidoreductase</keyword>
<dbReference type="InterPro" id="IPR050121">
    <property type="entry name" value="Cytochrome_P450_monoxygenase"/>
</dbReference>
<dbReference type="GO" id="GO:0043386">
    <property type="term" value="P:mycotoxin biosynthetic process"/>
    <property type="evidence" value="ECO:0007669"/>
    <property type="project" value="UniProtKB-ARBA"/>
</dbReference>
<evidence type="ECO:0008006" key="12">
    <source>
        <dbReference type="Google" id="ProtNLM"/>
    </source>
</evidence>
<keyword evidence="4 8" id="KW-0479">Metal-binding</keyword>
<reference evidence="10" key="1">
    <citation type="submission" date="2022-11" db="EMBL/GenBank/DDBJ databases">
        <authorList>
            <person name="Petersen C."/>
        </authorList>
    </citation>
    <scope>NUCLEOTIDE SEQUENCE</scope>
    <source>
        <strain evidence="10">IBT 20477</strain>
    </source>
</reference>
<comment type="caution">
    <text evidence="10">The sequence shown here is derived from an EMBL/GenBank/DDBJ whole genome shotgun (WGS) entry which is preliminary data.</text>
</comment>
<dbReference type="CDD" id="cd11058">
    <property type="entry name" value="CYP60B-like"/>
    <property type="match status" value="1"/>
</dbReference>
<name>A0A9W9LY69_9EURO</name>
<dbReference type="Pfam" id="PF00067">
    <property type="entry name" value="p450"/>
    <property type="match status" value="1"/>
</dbReference>
<keyword evidence="9" id="KW-1133">Transmembrane helix</keyword>
<protein>
    <recommendedName>
        <fullName evidence="12">Cytochrome P450 monooxygenase</fullName>
    </recommendedName>
</protein>
<dbReference type="GO" id="GO:0005506">
    <property type="term" value="F:iron ion binding"/>
    <property type="evidence" value="ECO:0007669"/>
    <property type="project" value="InterPro"/>
</dbReference>
<evidence type="ECO:0000313" key="10">
    <source>
        <dbReference type="EMBL" id="KAJ5181524.1"/>
    </source>
</evidence>
<dbReference type="GO" id="GO:0016705">
    <property type="term" value="F:oxidoreductase activity, acting on paired donors, with incorporation or reduction of molecular oxygen"/>
    <property type="evidence" value="ECO:0007669"/>
    <property type="project" value="InterPro"/>
</dbReference>
<dbReference type="InterPro" id="IPR036396">
    <property type="entry name" value="Cyt_P450_sf"/>
</dbReference>
<keyword evidence="9" id="KW-0472">Membrane</keyword>